<proteinExistence type="predicted"/>
<evidence type="ECO:0000313" key="1">
    <source>
        <dbReference type="EMBL" id="MBB3928628.1"/>
    </source>
</evidence>
<comment type="caution">
    <text evidence="1">The sequence shown here is derived from an EMBL/GenBank/DDBJ whole genome shotgun (WGS) entry which is preliminary data.</text>
</comment>
<protein>
    <recommendedName>
        <fullName evidence="3">RloB domain-containing protein</fullName>
    </recommendedName>
</protein>
<sequence>MFVGCEGESERGYGAFLTRLIEEQELAVHLDMAVLQPGGGDPCAIVELAVQRIAQKQKSRGEPYDRKIVFLDADRLGAVPDRDQRLLQISRREQLHLIWQRPCHEAMLLHHIDGCAHLAPPDSSAAVRELRRRWDDYRKGMPAARLAERLDLDAVRRAAAVENDLSIFLIEIGLLP</sequence>
<evidence type="ECO:0008006" key="3">
    <source>
        <dbReference type="Google" id="ProtNLM"/>
    </source>
</evidence>
<gene>
    <name evidence="1" type="ORF">GGR43_004373</name>
</gene>
<dbReference type="EMBL" id="JACIDT010000028">
    <property type="protein sequence ID" value="MBB3928628.1"/>
    <property type="molecule type" value="Genomic_DNA"/>
</dbReference>
<organism evidence="1 2">
    <name type="scientific">Sphingobium jiangsuense</name>
    <dbReference type="NCBI Taxonomy" id="870476"/>
    <lineage>
        <taxon>Bacteria</taxon>
        <taxon>Pseudomonadati</taxon>
        <taxon>Pseudomonadota</taxon>
        <taxon>Alphaproteobacteria</taxon>
        <taxon>Sphingomonadales</taxon>
        <taxon>Sphingomonadaceae</taxon>
        <taxon>Sphingobium</taxon>
    </lineage>
</organism>
<dbReference type="Proteomes" id="UP000571950">
    <property type="component" value="Unassembled WGS sequence"/>
</dbReference>
<reference evidence="1 2" key="1">
    <citation type="submission" date="2020-08" db="EMBL/GenBank/DDBJ databases">
        <title>Genomic Encyclopedia of Type Strains, Phase IV (KMG-IV): sequencing the most valuable type-strain genomes for metagenomic binning, comparative biology and taxonomic classification.</title>
        <authorList>
            <person name="Goeker M."/>
        </authorList>
    </citation>
    <scope>NUCLEOTIDE SEQUENCE [LARGE SCALE GENOMIC DNA]</scope>
    <source>
        <strain evidence="1 2">DSM 26189</strain>
    </source>
</reference>
<dbReference type="AlphaFoldDB" id="A0A7W6BTQ8"/>
<dbReference type="InterPro" id="IPR025591">
    <property type="entry name" value="RloB"/>
</dbReference>
<evidence type="ECO:0000313" key="2">
    <source>
        <dbReference type="Proteomes" id="UP000571950"/>
    </source>
</evidence>
<accession>A0A7W6BTQ8</accession>
<keyword evidence="2" id="KW-1185">Reference proteome</keyword>
<dbReference type="Pfam" id="PF13707">
    <property type="entry name" value="RloB"/>
    <property type="match status" value="1"/>
</dbReference>
<name>A0A7W6BTQ8_9SPHN</name>